<keyword evidence="6 7" id="KW-0627">Porphyrin biosynthesis</keyword>
<dbReference type="CDD" id="cd00610">
    <property type="entry name" value="OAT_like"/>
    <property type="match status" value="1"/>
</dbReference>
<organism evidence="8 9">
    <name type="scientific">Rubripirellula obstinata</name>
    <dbReference type="NCBI Taxonomy" id="406547"/>
    <lineage>
        <taxon>Bacteria</taxon>
        <taxon>Pseudomonadati</taxon>
        <taxon>Planctomycetota</taxon>
        <taxon>Planctomycetia</taxon>
        <taxon>Pirellulales</taxon>
        <taxon>Pirellulaceae</taxon>
        <taxon>Rubripirellula</taxon>
    </lineage>
</organism>
<accession>A0A5B1CNX3</accession>
<dbReference type="Pfam" id="PF00202">
    <property type="entry name" value="Aminotran_3"/>
    <property type="match status" value="1"/>
</dbReference>
<comment type="similarity">
    <text evidence="3 7">Belongs to the class-III pyridoxal-phosphate-dependent aminotransferase family. HemL subfamily.</text>
</comment>
<dbReference type="InterPro" id="IPR049704">
    <property type="entry name" value="Aminotrans_3_PPA_site"/>
</dbReference>
<dbReference type="GO" id="GO:0008483">
    <property type="term" value="F:transaminase activity"/>
    <property type="evidence" value="ECO:0007669"/>
    <property type="project" value="InterPro"/>
</dbReference>
<dbReference type="GO" id="GO:0042286">
    <property type="term" value="F:glutamate-1-semialdehyde 2,1-aminomutase activity"/>
    <property type="evidence" value="ECO:0007669"/>
    <property type="project" value="UniProtKB-UniRule"/>
</dbReference>
<dbReference type="UniPathway" id="UPA00251">
    <property type="reaction ID" value="UER00317"/>
</dbReference>
<evidence type="ECO:0000256" key="2">
    <source>
        <dbReference type="ARBA" id="ARBA00004819"/>
    </source>
</evidence>
<protein>
    <recommendedName>
        <fullName evidence="7">Glutamate-1-semialdehyde 2,1-aminomutase</fullName>
        <shortName evidence="7">GSA</shortName>
        <ecNumber evidence="7">5.4.3.8</ecNumber>
    </recommendedName>
    <alternativeName>
        <fullName evidence="7">Glutamate-1-semialdehyde aminotransferase</fullName>
        <shortName evidence="7">GSA-AT</shortName>
    </alternativeName>
</protein>
<comment type="catalytic activity">
    <reaction evidence="7">
        <text>(S)-4-amino-5-oxopentanoate = 5-aminolevulinate</text>
        <dbReference type="Rhea" id="RHEA:14265"/>
        <dbReference type="ChEBI" id="CHEBI:57501"/>
        <dbReference type="ChEBI" id="CHEBI:356416"/>
        <dbReference type="EC" id="5.4.3.8"/>
    </reaction>
</comment>
<evidence type="ECO:0000256" key="4">
    <source>
        <dbReference type="ARBA" id="ARBA00022898"/>
    </source>
</evidence>
<keyword evidence="4 7" id="KW-0663">Pyridoxal phosphate</keyword>
<dbReference type="PANTHER" id="PTHR43713">
    <property type="entry name" value="GLUTAMATE-1-SEMIALDEHYDE 2,1-AMINOMUTASE"/>
    <property type="match status" value="1"/>
</dbReference>
<dbReference type="GO" id="GO:0030170">
    <property type="term" value="F:pyridoxal phosphate binding"/>
    <property type="evidence" value="ECO:0007669"/>
    <property type="project" value="InterPro"/>
</dbReference>
<dbReference type="InterPro" id="IPR015422">
    <property type="entry name" value="PyrdxlP-dep_Trfase_small"/>
</dbReference>
<dbReference type="HAMAP" id="MF_00375">
    <property type="entry name" value="HemL_aminotrans_3"/>
    <property type="match status" value="1"/>
</dbReference>
<sequence>MSTATTHSIGPRSAAAFERAVQLMPGGVNSPARAFGAVGGTPLFIDRAEGPYLHDIDGRRYIDYIGSWGPMILGHAHPEVIEAIIKAAERGTSYGAPTEAESHLADQIIAAVPSIEKVRLVNSGTEATMSAIRVARGATGRDKIVKFAGNYHGHVDSLLVSAGSAAATLGAPDSPGVTEGASKDTIVARYNDADGIAEIFANHPGEIAAVILEPVVGNMGCVAGSPDFLQTLREETTKDGAILIFDEVMTGFRLALGGAQERFGVTPDMTTLGKIVGGGLPMGAYGGKAEIMNQVLPAGKVFQAGTLSGNPVAVAAGSKTLQILRDDPPYEQLDRMGMRLAKGIDMAATDAGIDHQVQAVGSMMTLFFNPDPVDHWGDADRCDREAFGRYFWGLIGEGVYMPCSQFEALFFSRTHTEDIIDETIEAARKVLSQMA</sequence>
<comment type="cofactor">
    <cofactor evidence="1 7">
        <name>pyridoxal 5'-phosphate</name>
        <dbReference type="ChEBI" id="CHEBI:597326"/>
    </cofactor>
</comment>
<dbReference type="PANTHER" id="PTHR43713:SF3">
    <property type="entry name" value="GLUTAMATE-1-SEMIALDEHYDE 2,1-AMINOMUTASE 1, CHLOROPLASTIC-RELATED"/>
    <property type="match status" value="1"/>
</dbReference>
<proteinExistence type="inferred from homology"/>
<dbReference type="Proteomes" id="UP000322699">
    <property type="component" value="Unassembled WGS sequence"/>
</dbReference>
<feature type="modified residue" description="N6-(pyridoxal phosphate)lysine" evidence="7">
    <location>
        <position position="274"/>
    </location>
</feature>
<dbReference type="AlphaFoldDB" id="A0A5B1CNX3"/>
<dbReference type="InterPro" id="IPR005814">
    <property type="entry name" value="Aminotrans_3"/>
</dbReference>
<dbReference type="GO" id="GO:0005737">
    <property type="term" value="C:cytoplasm"/>
    <property type="evidence" value="ECO:0007669"/>
    <property type="project" value="UniProtKB-SubCell"/>
</dbReference>
<evidence type="ECO:0000313" key="8">
    <source>
        <dbReference type="EMBL" id="KAA1261539.1"/>
    </source>
</evidence>
<comment type="pathway">
    <text evidence="2">Porphyrin-containing compound metabolism; protoporphyrin-IX biosynthesis; 5-aminolevulinate from L-glutamyl-tRNA(Glu): step 2/2.</text>
</comment>
<evidence type="ECO:0000256" key="5">
    <source>
        <dbReference type="ARBA" id="ARBA00023235"/>
    </source>
</evidence>
<dbReference type="NCBIfam" id="TIGR00713">
    <property type="entry name" value="hemL"/>
    <property type="match status" value="1"/>
</dbReference>
<keyword evidence="7" id="KW-0963">Cytoplasm</keyword>
<dbReference type="EC" id="5.4.3.8" evidence="7"/>
<dbReference type="InterPro" id="IPR004639">
    <property type="entry name" value="4pyrrol_synth_GluAld_NH2Trfase"/>
</dbReference>
<comment type="subunit">
    <text evidence="7">Homodimer.</text>
</comment>
<keyword evidence="5 7" id="KW-0413">Isomerase</keyword>
<dbReference type="NCBIfam" id="NF000818">
    <property type="entry name" value="PRK00062.1"/>
    <property type="match status" value="1"/>
</dbReference>
<evidence type="ECO:0000256" key="3">
    <source>
        <dbReference type="ARBA" id="ARBA00008981"/>
    </source>
</evidence>
<dbReference type="RefSeq" id="WP_261340471.1">
    <property type="nucleotide sequence ID" value="NZ_LWSK01000053.1"/>
</dbReference>
<evidence type="ECO:0000256" key="6">
    <source>
        <dbReference type="ARBA" id="ARBA00023244"/>
    </source>
</evidence>
<name>A0A5B1CNX3_9BACT</name>
<comment type="caution">
    <text evidence="8">The sequence shown here is derived from an EMBL/GenBank/DDBJ whole genome shotgun (WGS) entry which is preliminary data.</text>
</comment>
<dbReference type="Gene3D" id="3.90.1150.10">
    <property type="entry name" value="Aspartate Aminotransferase, domain 1"/>
    <property type="match status" value="1"/>
</dbReference>
<evidence type="ECO:0000256" key="7">
    <source>
        <dbReference type="HAMAP-Rule" id="MF_00375"/>
    </source>
</evidence>
<evidence type="ECO:0000256" key="1">
    <source>
        <dbReference type="ARBA" id="ARBA00001933"/>
    </source>
</evidence>
<dbReference type="PROSITE" id="PS00600">
    <property type="entry name" value="AA_TRANSFER_CLASS_3"/>
    <property type="match status" value="1"/>
</dbReference>
<comment type="subcellular location">
    <subcellularLocation>
        <location evidence="7">Cytoplasm</location>
    </subcellularLocation>
</comment>
<dbReference type="SUPFAM" id="SSF53383">
    <property type="entry name" value="PLP-dependent transferases"/>
    <property type="match status" value="1"/>
</dbReference>
<evidence type="ECO:0000313" key="9">
    <source>
        <dbReference type="Proteomes" id="UP000322699"/>
    </source>
</evidence>
<reference evidence="8 9" key="1">
    <citation type="submission" date="2019-08" db="EMBL/GenBank/DDBJ databases">
        <title>Deep-cultivation of Planctomycetes and their phenomic and genomic characterization uncovers novel biology.</title>
        <authorList>
            <person name="Wiegand S."/>
            <person name="Jogler M."/>
            <person name="Boedeker C."/>
            <person name="Pinto D."/>
            <person name="Vollmers J."/>
            <person name="Rivas-Marin E."/>
            <person name="Kohn T."/>
            <person name="Peeters S.H."/>
            <person name="Heuer A."/>
            <person name="Rast P."/>
            <person name="Oberbeckmann S."/>
            <person name="Bunk B."/>
            <person name="Jeske O."/>
            <person name="Meyerdierks A."/>
            <person name="Storesund J.E."/>
            <person name="Kallscheuer N."/>
            <person name="Luecker S."/>
            <person name="Lage O.M."/>
            <person name="Pohl T."/>
            <person name="Merkel B.J."/>
            <person name="Hornburger P."/>
            <person name="Mueller R.-W."/>
            <person name="Bruemmer F."/>
            <person name="Labrenz M."/>
            <person name="Spormann A.M."/>
            <person name="Op Den Camp H."/>
            <person name="Overmann J."/>
            <person name="Amann R."/>
            <person name="Jetten M.S.M."/>
            <person name="Mascher T."/>
            <person name="Medema M.H."/>
            <person name="Devos D.P."/>
            <person name="Kaster A.-K."/>
            <person name="Ovreas L."/>
            <person name="Rohde M."/>
            <person name="Galperin M.Y."/>
            <person name="Jogler C."/>
        </authorList>
    </citation>
    <scope>NUCLEOTIDE SEQUENCE [LARGE SCALE GENOMIC DNA]</scope>
    <source>
        <strain evidence="8 9">LF1</strain>
    </source>
</reference>
<dbReference type="EMBL" id="VRLW01000001">
    <property type="protein sequence ID" value="KAA1261539.1"/>
    <property type="molecule type" value="Genomic_DNA"/>
</dbReference>
<keyword evidence="9" id="KW-1185">Reference proteome</keyword>
<dbReference type="FunFam" id="3.40.640.10:FF:000021">
    <property type="entry name" value="Glutamate-1-semialdehyde 2,1-aminomutase"/>
    <property type="match status" value="1"/>
</dbReference>
<gene>
    <name evidence="7 8" type="primary">hemL</name>
    <name evidence="8" type="ORF">LF1_40890</name>
</gene>
<dbReference type="Gene3D" id="3.40.640.10">
    <property type="entry name" value="Type I PLP-dependent aspartate aminotransferase-like (Major domain)"/>
    <property type="match status" value="1"/>
</dbReference>
<dbReference type="GO" id="GO:0006782">
    <property type="term" value="P:protoporphyrinogen IX biosynthetic process"/>
    <property type="evidence" value="ECO:0007669"/>
    <property type="project" value="UniProtKB-UniRule"/>
</dbReference>
<dbReference type="InterPro" id="IPR015421">
    <property type="entry name" value="PyrdxlP-dep_Trfase_major"/>
</dbReference>
<dbReference type="InterPro" id="IPR015424">
    <property type="entry name" value="PyrdxlP-dep_Trfase"/>
</dbReference>